<evidence type="ECO:0000256" key="1">
    <source>
        <dbReference type="SAM" id="MobiDB-lite"/>
    </source>
</evidence>
<dbReference type="PANTHER" id="PTHR31649:SF1">
    <property type="entry name" value="FARNESOIC ACID O-METHYL TRANSFERASE DOMAIN-CONTAINING PROTEIN"/>
    <property type="match status" value="1"/>
</dbReference>
<evidence type="ECO:0000313" key="3">
    <source>
        <dbReference type="EMBL" id="SMF06551.1"/>
    </source>
</evidence>
<dbReference type="EMBL" id="FWZT01000004">
    <property type="protein sequence ID" value="SMF06551.1"/>
    <property type="molecule type" value="Genomic_DNA"/>
</dbReference>
<evidence type="ECO:0000313" key="4">
    <source>
        <dbReference type="Proteomes" id="UP000192907"/>
    </source>
</evidence>
<keyword evidence="2" id="KW-0732">Signal</keyword>
<accession>A0A1Y6BGE4</accession>
<reference evidence="4" key="1">
    <citation type="submission" date="2017-04" db="EMBL/GenBank/DDBJ databases">
        <authorList>
            <person name="Varghese N."/>
            <person name="Submissions S."/>
        </authorList>
    </citation>
    <scope>NUCLEOTIDE SEQUENCE [LARGE SCALE GENOMIC DNA]</scope>
    <source>
        <strain evidence="4">RKEM611</strain>
    </source>
</reference>
<name>A0A1Y6BGE4_9BACT</name>
<feature type="region of interest" description="Disordered" evidence="1">
    <location>
        <begin position="312"/>
        <end position="331"/>
    </location>
</feature>
<evidence type="ECO:0000256" key="2">
    <source>
        <dbReference type="SAM" id="SignalP"/>
    </source>
</evidence>
<sequence length="370" mass="39932">MRTLQVFCLATLAMGLSLACERKGPSPIQESQDYTGNMVIQEDLGPDRQGEDAIAAPERLLPELPLTYSTSFLYCDDFESPSAQSGLSQYEFHCALLHQGTKLPISPYQEGIEVAWSLNNLAADLANRVTITSLKQHKSWHAGFKVLAPSLEDMETIRSDGVIGIRFFAETVELGSAKTRISSSRVLWQSLNGNLPPANAYIAGSQIMATSLLYICRAYVNGAVIPGKAVDTTGLDNQGGVCYSLLDGQILTASTQTGIPFDILGYQNITDAEQLSWQAQEAGAIPEGAVSTGYLVDGTPLYSCRALQAGPAPDNIQDPNSNDGEPTPGYIKAGDTGCTYEYFGERTAESYEVLVRNRSSNPTVSSFTER</sequence>
<protein>
    <submittedName>
        <fullName evidence="3">Uncharacterized protein</fullName>
    </submittedName>
</protein>
<dbReference type="PROSITE" id="PS51257">
    <property type="entry name" value="PROKAR_LIPOPROTEIN"/>
    <property type="match status" value="1"/>
</dbReference>
<dbReference type="Pfam" id="PF11901">
    <property type="entry name" value="DM9"/>
    <property type="match status" value="1"/>
</dbReference>
<dbReference type="RefSeq" id="WP_159455201.1">
    <property type="nucleotide sequence ID" value="NZ_FWZT01000004.1"/>
</dbReference>
<dbReference type="Proteomes" id="UP000192907">
    <property type="component" value="Unassembled WGS sequence"/>
</dbReference>
<gene>
    <name evidence="3" type="ORF">SAMN06296036_104138</name>
</gene>
<proteinExistence type="predicted"/>
<dbReference type="InterPro" id="IPR006616">
    <property type="entry name" value="DM9_repeat"/>
</dbReference>
<keyword evidence="4" id="KW-1185">Reference proteome</keyword>
<dbReference type="SMART" id="SM00696">
    <property type="entry name" value="DM9"/>
    <property type="match status" value="1"/>
</dbReference>
<organism evidence="3 4">
    <name type="scientific">Pseudobacteriovorax antillogorgiicola</name>
    <dbReference type="NCBI Taxonomy" id="1513793"/>
    <lineage>
        <taxon>Bacteria</taxon>
        <taxon>Pseudomonadati</taxon>
        <taxon>Bdellovibrionota</taxon>
        <taxon>Oligoflexia</taxon>
        <taxon>Oligoflexales</taxon>
        <taxon>Pseudobacteriovoracaceae</taxon>
        <taxon>Pseudobacteriovorax</taxon>
    </lineage>
</organism>
<dbReference type="PANTHER" id="PTHR31649">
    <property type="entry name" value="AGAP009604-PA"/>
    <property type="match status" value="1"/>
</dbReference>
<dbReference type="AlphaFoldDB" id="A0A1Y6BGE4"/>
<feature type="chain" id="PRO_5013051511" evidence="2">
    <location>
        <begin position="20"/>
        <end position="370"/>
    </location>
</feature>
<feature type="signal peptide" evidence="2">
    <location>
        <begin position="1"/>
        <end position="19"/>
    </location>
</feature>